<dbReference type="EMBL" id="AP021861">
    <property type="protein sequence ID" value="BBO32281.1"/>
    <property type="molecule type" value="Genomic_DNA"/>
</dbReference>
<dbReference type="Proteomes" id="UP000326837">
    <property type="component" value="Chromosome"/>
</dbReference>
<keyword evidence="2" id="KW-1185">Reference proteome</keyword>
<reference evidence="2" key="1">
    <citation type="submission" date="2019-10" db="EMBL/GenBank/DDBJ databases">
        <title>Lacipirellula parvula gen. nov., sp. nov., representing a lineage of planctomycetes widespread in freshwater anoxic habitats, and description of the family Lacipirellulaceae.</title>
        <authorList>
            <person name="Dedysh S.N."/>
            <person name="Kulichevskaya I.S."/>
            <person name="Beletsky A.V."/>
            <person name="Rakitin A.L."/>
            <person name="Mardanov A.V."/>
            <person name="Ivanova A.A."/>
            <person name="Saltykova V.X."/>
            <person name="Rijpstra W.I.C."/>
            <person name="Sinninghe Damste J.S."/>
            <person name="Ravin N.V."/>
        </authorList>
    </citation>
    <scope>NUCLEOTIDE SEQUENCE [LARGE SCALE GENOMIC DNA]</scope>
    <source>
        <strain evidence="2">PX69</strain>
    </source>
</reference>
<dbReference type="AlphaFoldDB" id="A0A5K7XBP7"/>
<organism evidence="1 2">
    <name type="scientific">Lacipirellula parvula</name>
    <dbReference type="NCBI Taxonomy" id="2650471"/>
    <lineage>
        <taxon>Bacteria</taxon>
        <taxon>Pseudomonadati</taxon>
        <taxon>Planctomycetota</taxon>
        <taxon>Planctomycetia</taxon>
        <taxon>Pirellulales</taxon>
        <taxon>Lacipirellulaceae</taxon>
        <taxon>Lacipirellula</taxon>
    </lineage>
</organism>
<name>A0A5K7XBP7_9BACT</name>
<accession>A0A5K7XBP7</accession>
<sequence>MHQNHLICASDEFEVFLTGEMVACRSLEDAVAVKAADDILSGNDLTAYQAVYLERLVRVLLGYGRVRAACLLSGSFIGLLSQCLTALPYAEVTTCELAPSSEQAVLADAVKSII</sequence>
<dbReference type="KEGG" id="lpav:PLANPX_1893"/>
<proteinExistence type="predicted"/>
<dbReference type="RefSeq" id="WP_152098271.1">
    <property type="nucleotide sequence ID" value="NZ_AP021861.1"/>
</dbReference>
<evidence type="ECO:0000313" key="2">
    <source>
        <dbReference type="Proteomes" id="UP000326837"/>
    </source>
</evidence>
<evidence type="ECO:0000313" key="1">
    <source>
        <dbReference type="EMBL" id="BBO32281.1"/>
    </source>
</evidence>
<protein>
    <submittedName>
        <fullName evidence="1">Uncharacterized protein</fullName>
    </submittedName>
</protein>
<gene>
    <name evidence="1" type="ORF">PLANPX_1893</name>
</gene>